<dbReference type="EMBL" id="LACI01000940">
    <property type="protein sequence ID" value="KJU85625.1"/>
    <property type="molecule type" value="Genomic_DNA"/>
</dbReference>
<evidence type="ECO:0000256" key="1">
    <source>
        <dbReference type="ARBA" id="ARBA00022679"/>
    </source>
</evidence>
<evidence type="ECO:0000313" key="4">
    <source>
        <dbReference type="EMBL" id="KJU85625.1"/>
    </source>
</evidence>
<dbReference type="GO" id="GO:0004799">
    <property type="term" value="F:thymidylate synthase activity"/>
    <property type="evidence" value="ECO:0007669"/>
    <property type="project" value="UniProtKB-EC"/>
</dbReference>
<comment type="caution">
    <text evidence="4">The sequence shown here is derived from an EMBL/GenBank/DDBJ whole genome shotgun (WGS) entry which is preliminary data.</text>
</comment>
<dbReference type="GO" id="GO:0032259">
    <property type="term" value="P:methylation"/>
    <property type="evidence" value="ECO:0007669"/>
    <property type="project" value="UniProtKB-KW"/>
</dbReference>
<organism evidence="4 5">
    <name type="scientific">Candidatus Magnetobacterium bavaricum</name>
    <dbReference type="NCBI Taxonomy" id="29290"/>
    <lineage>
        <taxon>Bacteria</taxon>
        <taxon>Pseudomonadati</taxon>
        <taxon>Nitrospirota</taxon>
        <taxon>Thermodesulfovibrionia</taxon>
        <taxon>Thermodesulfovibrionales</taxon>
        <taxon>Candidatus Magnetobacteriaceae</taxon>
        <taxon>Candidatus Magnetobacterium</taxon>
    </lineage>
</organism>
<dbReference type="Proteomes" id="UP000033423">
    <property type="component" value="Unassembled WGS sequence"/>
</dbReference>
<accession>A0A0F3GUL2</accession>
<protein>
    <submittedName>
        <fullName evidence="4">Thymidylate synthase</fullName>
        <ecNumber evidence="4">2.1.1.45</ecNumber>
    </submittedName>
</protein>
<gene>
    <name evidence="4" type="ORF">MBAV_002184</name>
</gene>
<keyword evidence="1 4" id="KW-0808">Transferase</keyword>
<dbReference type="Pfam" id="PF14251">
    <property type="entry name" value="PterinBD-DUF4346"/>
    <property type="match status" value="1"/>
</dbReference>
<reference evidence="4 5" key="1">
    <citation type="submission" date="2015-02" db="EMBL/GenBank/DDBJ databases">
        <title>Single-cell genomics of uncultivated deep-branching MTB reveals a conserved set of magnetosome genes.</title>
        <authorList>
            <person name="Kolinko S."/>
            <person name="Richter M."/>
            <person name="Glockner F.O."/>
            <person name="Brachmann A."/>
            <person name="Schuler D."/>
        </authorList>
    </citation>
    <scope>NUCLEOTIDE SEQUENCE [LARGE SCALE GENOMIC DNA]</scope>
    <source>
        <strain evidence="4">TM-1</strain>
    </source>
</reference>
<keyword evidence="5" id="KW-1185">Reference proteome</keyword>
<name>A0A0F3GUL2_9BACT</name>
<dbReference type="InterPro" id="IPR023451">
    <property type="entry name" value="Thymidate_synth/dCMP_Mease_dom"/>
</dbReference>
<sequence>MTEKRGEFQPLYFRESLDIVNPHGCVGVVTLWSERSRVRRRFEECGIDLAPDSSPIAVFGNLYGNGLKHLLVNLLYNPQITILVVCGNDRSGSRQELEGFFARGVEAHTSLGVQHNRIVATNRLIDVRLSPGLFKNPPTVLSLGDITEADFDKRLGGFFDAANLNNCGVVATERVRIELTEPQVASFPCNHRGFTIIKETPLEAWKELIFCLHRFAPVVNLGPGKGNRKELQNVKVVVERPAEEPADLLARYGFDLATFHRYQQRLLSPDIRGDETYNYGNRINAYFGIDAISECIKRLRDNPRDRSAFIGLWDARSDLTRHQGRPCMVAIFLRVFDEKLTLNATFRTHNAVDAWLQNFYGLMNIRNVISNGIGIPPGAITIISHSIGINTADYERVLGVVKEKEKRFEFTPDPHGQFDVKVEDGLIVATHIYEGNVIAQYKSKKAERIQYELKRNHAISDIGHAIYIGRELEKAERSLKNRK</sequence>
<feature type="domain" description="DUF4346" evidence="3">
    <location>
        <begin position="413"/>
        <end position="482"/>
    </location>
</feature>
<evidence type="ECO:0000259" key="3">
    <source>
        <dbReference type="Pfam" id="PF14251"/>
    </source>
</evidence>
<dbReference type="SUPFAM" id="SSF55831">
    <property type="entry name" value="Thymidylate synthase/dCMP hydroxymethylase"/>
    <property type="match status" value="1"/>
</dbReference>
<keyword evidence="4" id="KW-0489">Methyltransferase</keyword>
<dbReference type="EC" id="2.1.1.45" evidence="4"/>
<feature type="domain" description="Thymidylate synthase/dCMP hydroxymethylase" evidence="2">
    <location>
        <begin position="242"/>
        <end position="406"/>
    </location>
</feature>
<dbReference type="InterPro" id="IPR025595">
    <property type="entry name" value="PterinBD-DUF4346"/>
</dbReference>
<evidence type="ECO:0000259" key="2">
    <source>
        <dbReference type="Pfam" id="PF00303"/>
    </source>
</evidence>
<dbReference type="Pfam" id="PF00303">
    <property type="entry name" value="Thymidylat_synt"/>
    <property type="match status" value="1"/>
</dbReference>
<dbReference type="PATRIC" id="fig|29290.4.peg.2905"/>
<evidence type="ECO:0000313" key="5">
    <source>
        <dbReference type="Proteomes" id="UP000033423"/>
    </source>
</evidence>
<proteinExistence type="predicted"/>
<dbReference type="AlphaFoldDB" id="A0A0F3GUL2"/>
<dbReference type="Gene3D" id="3.30.572.10">
    <property type="entry name" value="Thymidylate synthase/dCMP hydroxymethylase domain"/>
    <property type="match status" value="1"/>
</dbReference>
<dbReference type="InterPro" id="IPR036926">
    <property type="entry name" value="Thymidate_synth/dCMP_Mease_sf"/>
</dbReference>